<gene>
    <name evidence="1" type="ORF">JOF53_007987</name>
</gene>
<dbReference type="RefSeq" id="WP_086789955.1">
    <property type="nucleotide sequence ID" value="NZ_JAGIOO010000001.1"/>
</dbReference>
<reference evidence="1 2" key="1">
    <citation type="submission" date="2021-03" db="EMBL/GenBank/DDBJ databases">
        <title>Sequencing the genomes of 1000 actinobacteria strains.</title>
        <authorList>
            <person name="Klenk H.-P."/>
        </authorList>
    </citation>
    <scope>NUCLEOTIDE SEQUENCE [LARGE SCALE GENOMIC DNA]</scope>
    <source>
        <strain evidence="1 2">DSM 44580</strain>
    </source>
</reference>
<evidence type="ECO:0000313" key="2">
    <source>
        <dbReference type="Proteomes" id="UP001519363"/>
    </source>
</evidence>
<accession>A0ABS5ARD7</accession>
<dbReference type="Proteomes" id="UP001519363">
    <property type="component" value="Unassembled WGS sequence"/>
</dbReference>
<protein>
    <submittedName>
        <fullName evidence="1">Uncharacterized protein</fullName>
    </submittedName>
</protein>
<dbReference type="EMBL" id="JAGIOO010000001">
    <property type="protein sequence ID" value="MBP2479115.1"/>
    <property type="molecule type" value="Genomic_DNA"/>
</dbReference>
<name>A0ABS5ARD7_9PSEU</name>
<sequence>MTEPLEPLYTGDRAPFVRELSAGLVDLAADDSAACIRCGAQALLYALDVDQFQWFTCLACHGYVMAELLRGGRDGQRPPLPPLA</sequence>
<organism evidence="1 2">
    <name type="scientific">Crossiella equi</name>
    <dbReference type="NCBI Taxonomy" id="130796"/>
    <lineage>
        <taxon>Bacteria</taxon>
        <taxon>Bacillati</taxon>
        <taxon>Actinomycetota</taxon>
        <taxon>Actinomycetes</taxon>
        <taxon>Pseudonocardiales</taxon>
        <taxon>Pseudonocardiaceae</taxon>
        <taxon>Crossiella</taxon>
    </lineage>
</organism>
<comment type="caution">
    <text evidence="1">The sequence shown here is derived from an EMBL/GenBank/DDBJ whole genome shotgun (WGS) entry which is preliminary data.</text>
</comment>
<evidence type="ECO:0000313" key="1">
    <source>
        <dbReference type="EMBL" id="MBP2479115.1"/>
    </source>
</evidence>
<keyword evidence="2" id="KW-1185">Reference proteome</keyword>
<proteinExistence type="predicted"/>